<dbReference type="Pfam" id="PF07377">
    <property type="entry name" value="DUF1493"/>
    <property type="match status" value="1"/>
</dbReference>
<dbReference type="InterPro" id="IPR010862">
    <property type="entry name" value="DUF1493"/>
</dbReference>
<accession>A0A2V2BDF7</accession>
<reference evidence="1 2" key="1">
    <citation type="submission" date="2018-05" db="EMBL/GenBank/DDBJ databases">
        <title>Genomic Encyclopedia of Type Strains, Phase IV (KMG-V): Genome sequencing to study the core and pangenomes of soil and plant-associated prokaryotes.</title>
        <authorList>
            <person name="Whitman W."/>
        </authorList>
    </citation>
    <scope>NUCLEOTIDE SEQUENCE [LARGE SCALE GENOMIC DNA]</scope>
    <source>
        <strain evidence="1 2">PNA 200-10</strain>
    </source>
</reference>
<comment type="caution">
    <text evidence="1">The sequence shown here is derived from an EMBL/GenBank/DDBJ whole genome shotgun (WGS) entry which is preliminary data.</text>
</comment>
<proteinExistence type="predicted"/>
<evidence type="ECO:0000313" key="2">
    <source>
        <dbReference type="Proteomes" id="UP000245981"/>
    </source>
</evidence>
<organism evidence="1 2">
    <name type="scientific">Pantoea allii</name>
    <dbReference type="NCBI Taxonomy" id="574096"/>
    <lineage>
        <taxon>Bacteria</taxon>
        <taxon>Pseudomonadati</taxon>
        <taxon>Pseudomonadota</taxon>
        <taxon>Gammaproteobacteria</taxon>
        <taxon>Enterobacterales</taxon>
        <taxon>Erwiniaceae</taxon>
        <taxon>Pantoea</taxon>
    </lineage>
</organism>
<dbReference type="RefSeq" id="WP_109718025.1">
    <property type="nucleotide sequence ID" value="NZ_QGHF01000010.1"/>
</dbReference>
<dbReference type="AlphaFoldDB" id="A0A2V2BDF7"/>
<gene>
    <name evidence="1" type="ORF">C7431_110114</name>
</gene>
<evidence type="ECO:0000313" key="1">
    <source>
        <dbReference type="EMBL" id="PWK94618.1"/>
    </source>
</evidence>
<dbReference type="Proteomes" id="UP000245981">
    <property type="component" value="Unassembled WGS sequence"/>
</dbReference>
<sequence length="111" mass="13081">MVTDELDEKIYALVRRYNGKGVFTEQELRPETDLDADLHLSEDEAQSLMDEFFNEFNVSRESFTLATYYPPEPPLLTILNPFRRQRCVPEVPDFTISMLIKSARAGRWRYE</sequence>
<name>A0A2V2BDF7_9GAMM</name>
<dbReference type="EMBL" id="QGHF01000010">
    <property type="protein sequence ID" value="PWK94618.1"/>
    <property type="molecule type" value="Genomic_DNA"/>
</dbReference>
<protein>
    <submittedName>
        <fullName evidence="1">Uncharacterized protein DUF1493</fullName>
    </submittedName>
</protein>
<dbReference type="OrthoDB" id="6476622at2"/>